<comment type="function">
    <text evidence="3">Specifically catalyzes the cleavage of the D-lactyl ether substituent of MurNAc 6-phosphate, producing GlcNAc 6-phosphate and D-lactate.</text>
</comment>
<evidence type="ECO:0000259" key="4">
    <source>
        <dbReference type="PROSITE" id="PS51464"/>
    </source>
</evidence>
<feature type="domain" description="SIS" evidence="4">
    <location>
        <begin position="59"/>
        <end position="222"/>
    </location>
</feature>
<feature type="active site" evidence="3">
    <location>
        <position position="118"/>
    </location>
</feature>
<reference evidence="5" key="1">
    <citation type="journal article" date="2021" name="PeerJ">
        <title>Extensive microbial diversity within the chicken gut microbiome revealed by metagenomics and culture.</title>
        <authorList>
            <person name="Gilroy R."/>
            <person name="Ravi A."/>
            <person name="Getino M."/>
            <person name="Pursley I."/>
            <person name="Horton D.L."/>
            <person name="Alikhan N.F."/>
            <person name="Baker D."/>
            <person name="Gharbi K."/>
            <person name="Hall N."/>
            <person name="Watson M."/>
            <person name="Adriaenssens E.M."/>
            <person name="Foster-Nyarko E."/>
            <person name="Jarju S."/>
            <person name="Secka A."/>
            <person name="Antonio M."/>
            <person name="Oren A."/>
            <person name="Chaudhuri R.R."/>
            <person name="La Ragione R."/>
            <person name="Hildebrand F."/>
            <person name="Pallen M.J."/>
        </authorList>
    </citation>
    <scope>NUCLEOTIDE SEQUENCE</scope>
    <source>
        <strain evidence="5">ChiHjej12B11-24981</strain>
    </source>
</reference>
<gene>
    <name evidence="3 5" type="primary">murQ</name>
    <name evidence="5" type="ORF">H9819_02850</name>
</gene>
<dbReference type="NCBIfam" id="NF009222">
    <property type="entry name" value="PRK12570.1"/>
    <property type="match status" value="1"/>
</dbReference>
<dbReference type="InterPro" id="IPR001347">
    <property type="entry name" value="SIS_dom"/>
</dbReference>
<proteinExistence type="inferred from homology"/>
<comment type="catalytic activity">
    <reaction evidence="3">
        <text>N-acetyl-D-muramate 6-phosphate + H2O = N-acetyl-D-glucosamine 6-phosphate + (R)-lactate</text>
        <dbReference type="Rhea" id="RHEA:26410"/>
        <dbReference type="ChEBI" id="CHEBI:15377"/>
        <dbReference type="ChEBI" id="CHEBI:16004"/>
        <dbReference type="ChEBI" id="CHEBI:57513"/>
        <dbReference type="ChEBI" id="CHEBI:58722"/>
        <dbReference type="EC" id="4.2.1.126"/>
    </reaction>
</comment>
<dbReference type="PROSITE" id="PS01272">
    <property type="entry name" value="GCKR"/>
    <property type="match status" value="1"/>
</dbReference>
<dbReference type="FunFam" id="3.40.50.10490:FF:000014">
    <property type="entry name" value="N-acetylmuramic acid 6-phosphate etherase"/>
    <property type="match status" value="1"/>
</dbReference>
<comment type="miscellaneous">
    <text evidence="3">A lyase-type mechanism (elimination/hydration) is suggested for the cleavage of the lactyl ether bond of MurNAc 6-phosphate, with the formation of an alpha,beta-unsaturated aldehyde intermediate with (E)-stereochemistry, followed by the syn addition of water to give product.</text>
</comment>
<dbReference type="CDD" id="cd05007">
    <property type="entry name" value="SIS_Etherase"/>
    <property type="match status" value="1"/>
</dbReference>
<dbReference type="NCBIfam" id="NF003915">
    <property type="entry name" value="PRK05441.1"/>
    <property type="match status" value="1"/>
</dbReference>
<evidence type="ECO:0000313" key="6">
    <source>
        <dbReference type="Proteomes" id="UP000824023"/>
    </source>
</evidence>
<accession>A0A9D2CW90</accession>
<dbReference type="PANTHER" id="PTHR10088:SF4">
    <property type="entry name" value="GLUCOKINASE REGULATORY PROTEIN"/>
    <property type="match status" value="1"/>
</dbReference>
<evidence type="ECO:0000256" key="2">
    <source>
        <dbReference type="ARBA" id="ARBA00023277"/>
    </source>
</evidence>
<dbReference type="Pfam" id="PF22645">
    <property type="entry name" value="GKRP_SIS_N"/>
    <property type="match status" value="1"/>
</dbReference>
<dbReference type="InterPro" id="IPR040190">
    <property type="entry name" value="MURQ/GCKR"/>
</dbReference>
<dbReference type="GO" id="GO:0016803">
    <property type="term" value="F:ether hydrolase activity"/>
    <property type="evidence" value="ECO:0007669"/>
    <property type="project" value="TreeGrafter"/>
</dbReference>
<dbReference type="NCBIfam" id="TIGR00274">
    <property type="entry name" value="N-acetylmuramic acid 6-phosphate etherase"/>
    <property type="match status" value="1"/>
</dbReference>
<keyword evidence="2 3" id="KW-0119">Carbohydrate metabolism</keyword>
<comment type="caution">
    <text evidence="5">The sequence shown here is derived from an EMBL/GenBank/DDBJ whole genome shotgun (WGS) entry which is preliminary data.</text>
</comment>
<dbReference type="EMBL" id="DXCK01000046">
    <property type="protein sequence ID" value="HIZ01176.1"/>
    <property type="molecule type" value="Genomic_DNA"/>
</dbReference>
<dbReference type="InterPro" id="IPR005488">
    <property type="entry name" value="Etherase_MurQ"/>
</dbReference>
<dbReference type="GO" id="GO:0046348">
    <property type="term" value="P:amino sugar catabolic process"/>
    <property type="evidence" value="ECO:0007669"/>
    <property type="project" value="InterPro"/>
</dbReference>
<dbReference type="GO" id="GO:0097367">
    <property type="term" value="F:carbohydrate derivative binding"/>
    <property type="evidence" value="ECO:0007669"/>
    <property type="project" value="InterPro"/>
</dbReference>
<evidence type="ECO:0000313" key="5">
    <source>
        <dbReference type="EMBL" id="HIZ01176.1"/>
    </source>
</evidence>
<dbReference type="SUPFAM" id="SSF53697">
    <property type="entry name" value="SIS domain"/>
    <property type="match status" value="1"/>
</dbReference>
<name>A0A9D2CW90_9BACE</name>
<dbReference type="PROSITE" id="PS51464">
    <property type="entry name" value="SIS"/>
    <property type="match status" value="1"/>
</dbReference>
<dbReference type="Gene3D" id="3.40.50.10490">
    <property type="entry name" value="Glucose-6-phosphate isomerase like protein, domain 1"/>
    <property type="match status" value="1"/>
</dbReference>
<evidence type="ECO:0000256" key="1">
    <source>
        <dbReference type="ARBA" id="ARBA00023239"/>
    </source>
</evidence>
<protein>
    <recommendedName>
        <fullName evidence="3">N-acetylmuramic acid 6-phosphate etherase</fullName>
        <shortName evidence="3">MurNAc-6-P etherase</shortName>
        <ecNumber evidence="3">4.2.1.126</ecNumber>
    </recommendedName>
    <alternativeName>
        <fullName evidence="3">N-acetylmuramic acid 6-phosphate hydrolase</fullName>
    </alternativeName>
    <alternativeName>
        <fullName evidence="3">N-acetylmuramic acid 6-phosphate lyase</fullName>
    </alternativeName>
</protein>
<dbReference type="GO" id="GO:0009254">
    <property type="term" value="P:peptidoglycan turnover"/>
    <property type="evidence" value="ECO:0007669"/>
    <property type="project" value="TreeGrafter"/>
</dbReference>
<dbReference type="AlphaFoldDB" id="A0A9D2CW90"/>
<dbReference type="InterPro" id="IPR046348">
    <property type="entry name" value="SIS_dom_sf"/>
</dbReference>
<organism evidence="5 6">
    <name type="scientific">Candidatus Bacteroides merdipullorum</name>
    <dbReference type="NCBI Taxonomy" id="2838474"/>
    <lineage>
        <taxon>Bacteria</taxon>
        <taxon>Pseudomonadati</taxon>
        <taxon>Bacteroidota</taxon>
        <taxon>Bacteroidia</taxon>
        <taxon>Bacteroidales</taxon>
        <taxon>Bacteroidaceae</taxon>
        <taxon>Bacteroides</taxon>
    </lineage>
</organism>
<keyword evidence="1 3" id="KW-0456">Lyase</keyword>
<dbReference type="PANTHER" id="PTHR10088">
    <property type="entry name" value="GLUCOKINASE REGULATORY PROTEIN"/>
    <property type="match status" value="1"/>
</dbReference>
<dbReference type="InterPro" id="IPR005486">
    <property type="entry name" value="Glucokinase_regulatory_CS"/>
</dbReference>
<dbReference type="HAMAP" id="MF_00068">
    <property type="entry name" value="MurQ"/>
    <property type="match status" value="1"/>
</dbReference>
<dbReference type="GO" id="GO:0016835">
    <property type="term" value="F:carbon-oxygen lyase activity"/>
    <property type="evidence" value="ECO:0007669"/>
    <property type="project" value="UniProtKB-UniRule"/>
</dbReference>
<comment type="subunit">
    <text evidence="3">Homodimer.</text>
</comment>
<dbReference type="EC" id="4.2.1.126" evidence="3"/>
<comment type="similarity">
    <text evidence="3">Belongs to the GCKR-like family. MurNAc-6-P etherase subfamily.</text>
</comment>
<feature type="active site" description="Proton donor" evidence="3">
    <location>
        <position position="87"/>
    </location>
</feature>
<dbReference type="Proteomes" id="UP000824023">
    <property type="component" value="Unassembled WGS sequence"/>
</dbReference>
<reference evidence="5" key="2">
    <citation type="submission" date="2021-04" db="EMBL/GenBank/DDBJ databases">
        <authorList>
            <person name="Gilroy R."/>
        </authorList>
    </citation>
    <scope>NUCLEOTIDE SEQUENCE</scope>
    <source>
        <strain evidence="5">ChiHjej12B11-24981</strain>
    </source>
</reference>
<sequence>MNDLSGRAFINISEQPSLYNELEKKSVREILEDINREDQKVALAVKETIPQIEKLVNEIVPRMKQGGRIFYMGAGTSGRLGVLDASEIPPTFGMPPTLVIGLIAGGDSALRNPVEKAEDNTRRGWQELTEHNVTNKDIVIGIAASGTTPYVVGALHEAREHGILTACITSNPGSPMAAEADIAIEMVVGPEFITGSSRMKSGTGQKLILNMISTCVMIQLGRVKGNKMVNMQLTNQKLIDRGTRILVEELGVDYGKAHTLLLMHGSVKAAIDAYRSTT</sequence>
<comment type="pathway">
    <text evidence="3">Amino-sugar metabolism; N-acetylmuramate degradation.</text>
</comment>
<evidence type="ECO:0000256" key="3">
    <source>
        <dbReference type="HAMAP-Rule" id="MF_00068"/>
    </source>
</evidence>